<dbReference type="Gene3D" id="2.30.30.140">
    <property type="match status" value="1"/>
</dbReference>
<evidence type="ECO:0000256" key="1">
    <source>
        <dbReference type="ARBA" id="ARBA00006018"/>
    </source>
</evidence>
<dbReference type="RefSeq" id="WP_111902474.1">
    <property type="nucleotide sequence ID" value="NZ_QLNP01000034.1"/>
</dbReference>
<comment type="similarity">
    <text evidence="1">Belongs to the HupF/HypC family.</text>
</comment>
<dbReference type="NCBIfam" id="TIGR00074">
    <property type="entry name" value="hypC_hupF"/>
    <property type="match status" value="1"/>
</dbReference>
<dbReference type="Proteomes" id="UP000249166">
    <property type="component" value="Unassembled WGS sequence"/>
</dbReference>
<dbReference type="InterPro" id="IPR001109">
    <property type="entry name" value="Hydrogenase_HupF/HypC"/>
</dbReference>
<protein>
    <submittedName>
        <fullName evidence="3">HypC/HybG/HupF family hydrogenase formation chaperone</fullName>
    </submittedName>
</protein>
<dbReference type="GO" id="GO:0051604">
    <property type="term" value="P:protein maturation"/>
    <property type="evidence" value="ECO:0007669"/>
    <property type="project" value="TreeGrafter"/>
</dbReference>
<dbReference type="PANTHER" id="PTHR35177">
    <property type="entry name" value="HYDROGENASE MATURATION FACTOR HYBG"/>
    <property type="match status" value="1"/>
</dbReference>
<name>A0A328HPA4_ARTGO</name>
<dbReference type="InterPro" id="IPR019812">
    <property type="entry name" value="Hydgase_assmbl_chp_CS"/>
</dbReference>
<evidence type="ECO:0000313" key="3">
    <source>
        <dbReference type="EMBL" id="RAM38843.1"/>
    </source>
</evidence>
<dbReference type="PANTHER" id="PTHR35177:SF2">
    <property type="entry name" value="HYDROGENASE MATURATION FACTOR HYBG"/>
    <property type="match status" value="1"/>
</dbReference>
<dbReference type="Pfam" id="PF01455">
    <property type="entry name" value="HupF_HypC"/>
    <property type="match status" value="1"/>
</dbReference>
<dbReference type="AlphaFoldDB" id="A0A328HPA4"/>
<feature type="region of interest" description="Disordered" evidence="2">
    <location>
        <begin position="74"/>
        <end position="101"/>
    </location>
</feature>
<feature type="compositionally biased region" description="Low complexity" evidence="2">
    <location>
        <begin position="81"/>
        <end position="94"/>
    </location>
</feature>
<dbReference type="EMBL" id="QLNP01000034">
    <property type="protein sequence ID" value="RAM38843.1"/>
    <property type="molecule type" value="Genomic_DNA"/>
</dbReference>
<accession>A0A328HPA4</accession>
<organism evidence="3 4">
    <name type="scientific">Arthrobacter globiformis</name>
    <dbReference type="NCBI Taxonomy" id="1665"/>
    <lineage>
        <taxon>Bacteria</taxon>
        <taxon>Bacillati</taxon>
        <taxon>Actinomycetota</taxon>
        <taxon>Actinomycetes</taxon>
        <taxon>Micrococcales</taxon>
        <taxon>Micrococcaceae</taxon>
        <taxon>Arthrobacter</taxon>
    </lineage>
</organism>
<evidence type="ECO:0000313" key="4">
    <source>
        <dbReference type="Proteomes" id="UP000249166"/>
    </source>
</evidence>
<dbReference type="GO" id="GO:0005506">
    <property type="term" value="F:iron ion binding"/>
    <property type="evidence" value="ECO:0007669"/>
    <property type="project" value="TreeGrafter"/>
</dbReference>
<evidence type="ECO:0000256" key="2">
    <source>
        <dbReference type="SAM" id="MobiDB-lite"/>
    </source>
</evidence>
<reference evidence="3 4" key="1">
    <citation type="submission" date="2018-04" db="EMBL/GenBank/DDBJ databases">
        <title>Bacteria isolated from cave deposits of Manipur.</title>
        <authorList>
            <person name="Sahoo D."/>
            <person name="Sarangthem I."/>
            <person name="Nandeibam J."/>
        </authorList>
    </citation>
    <scope>NUCLEOTIDE SEQUENCE [LARGE SCALE GENOMIC DNA]</scope>
    <source>
        <strain evidence="4">mrc11</strain>
    </source>
</reference>
<comment type="caution">
    <text evidence="3">The sequence shown here is derived from an EMBL/GenBank/DDBJ whole genome shotgun (WGS) entry which is preliminary data.</text>
</comment>
<dbReference type="OrthoDB" id="9806017at2"/>
<dbReference type="PRINTS" id="PR00445">
    <property type="entry name" value="HUPFHYPC"/>
</dbReference>
<dbReference type="PROSITE" id="PS01097">
    <property type="entry name" value="HUPF_HYPC"/>
    <property type="match status" value="1"/>
</dbReference>
<gene>
    <name evidence="3" type="ORF">DBZ45_02960</name>
</gene>
<proteinExistence type="inferred from homology"/>
<dbReference type="GO" id="GO:1902670">
    <property type="term" value="F:carbon dioxide binding"/>
    <property type="evidence" value="ECO:0007669"/>
    <property type="project" value="TreeGrafter"/>
</dbReference>
<sequence length="101" mass="10531">MCLGIPGRVVELLEGYGGQLALVDVAGVQRKINIGLLDEGPLEPGTWVLIHMGFALERVDAAGAEQAMDGLELMGRPAVTGPGSQPAQPPQGEQHVTHEPA</sequence>
<dbReference type="SUPFAM" id="SSF159127">
    <property type="entry name" value="HupF/HypC-like"/>
    <property type="match status" value="1"/>
</dbReference>